<dbReference type="GO" id="GO:0016020">
    <property type="term" value="C:membrane"/>
    <property type="evidence" value="ECO:0007669"/>
    <property type="project" value="TreeGrafter"/>
</dbReference>
<dbReference type="InterPro" id="IPR029058">
    <property type="entry name" value="AB_hydrolase_fold"/>
</dbReference>
<dbReference type="eggNOG" id="COG0596">
    <property type="taxonomic scope" value="Bacteria"/>
</dbReference>
<dbReference type="EMBL" id="BAMD01000002">
    <property type="protein sequence ID" value="GAF01743.1"/>
    <property type="molecule type" value="Genomic_DNA"/>
</dbReference>
<evidence type="ECO:0000256" key="2">
    <source>
        <dbReference type="SAM" id="SignalP"/>
    </source>
</evidence>
<name>W7Y2I0_9BACT</name>
<dbReference type="STRING" id="869213.GCA_000517085_03146"/>
<feature type="signal peptide" evidence="2">
    <location>
        <begin position="1"/>
        <end position="25"/>
    </location>
</feature>
<keyword evidence="2" id="KW-0732">Signal</keyword>
<dbReference type="GO" id="GO:0016787">
    <property type="term" value="F:hydrolase activity"/>
    <property type="evidence" value="ECO:0007669"/>
    <property type="project" value="UniProtKB-KW"/>
</dbReference>
<dbReference type="PANTHER" id="PTHR43798:SF31">
    <property type="entry name" value="AB HYDROLASE SUPERFAMILY PROTEIN YCLE"/>
    <property type="match status" value="1"/>
</dbReference>
<sequence length="323" mass="36474">MLCRLKILSSLLLLFCLGVSLSAQLLEKEGAVLQQLEERLTTRELSHEDIKPGNEAKIIWSSTYPYKKSPIAFLYLHGFGASHREGEPIMSMLSKDYQANVYMSRLKEHGLNRRDGFKYLTEENYIASAKEALEYAKLIGDKVVIVSTSTGGTHALILAATYPDVEAIILYSPFIGLPEGSKGDMITKPGGRALFKITKFGAIQRVKRPGEVGKFWSTSYHLKGYVTLMNLVRHSMCTEIFSEVTCPVFLGYYYKSEKEQDRTVGVPAMLHMYEALGTPDSLKMKMAFPETGNHVIGCDLRSRDWQTVYKETKEFIDQKIIKK</sequence>
<dbReference type="RefSeq" id="WP_027472605.1">
    <property type="nucleotide sequence ID" value="NZ_BAMD01000002.1"/>
</dbReference>
<proteinExistence type="predicted"/>
<dbReference type="Proteomes" id="UP000019402">
    <property type="component" value="Unassembled WGS sequence"/>
</dbReference>
<protein>
    <submittedName>
        <fullName evidence="3">Thermostable monoacylglycerol lipase</fullName>
    </submittedName>
</protein>
<dbReference type="InterPro" id="IPR050266">
    <property type="entry name" value="AB_hydrolase_sf"/>
</dbReference>
<keyword evidence="4" id="KW-1185">Reference proteome</keyword>
<evidence type="ECO:0000256" key="1">
    <source>
        <dbReference type="ARBA" id="ARBA00022801"/>
    </source>
</evidence>
<dbReference type="OrthoDB" id="5416147at2"/>
<organism evidence="3 4">
    <name type="scientific">Saccharicrinis fermentans DSM 9555 = JCM 21142</name>
    <dbReference type="NCBI Taxonomy" id="869213"/>
    <lineage>
        <taxon>Bacteria</taxon>
        <taxon>Pseudomonadati</taxon>
        <taxon>Bacteroidota</taxon>
        <taxon>Bacteroidia</taxon>
        <taxon>Marinilabiliales</taxon>
        <taxon>Marinilabiliaceae</taxon>
        <taxon>Saccharicrinis</taxon>
    </lineage>
</organism>
<accession>W7Y2I0</accession>
<keyword evidence="1" id="KW-0378">Hydrolase</keyword>
<gene>
    <name evidence="3" type="ORF">JCM21142_359</name>
</gene>
<dbReference type="PANTHER" id="PTHR43798">
    <property type="entry name" value="MONOACYLGLYCEROL LIPASE"/>
    <property type="match status" value="1"/>
</dbReference>
<feature type="chain" id="PRO_5004907142" evidence="2">
    <location>
        <begin position="26"/>
        <end position="323"/>
    </location>
</feature>
<dbReference type="Gene3D" id="3.40.50.1820">
    <property type="entry name" value="alpha/beta hydrolase"/>
    <property type="match status" value="1"/>
</dbReference>
<reference evidence="3 4" key="1">
    <citation type="journal article" date="2014" name="Genome Announc.">
        <title>Draft Genome Sequence of Cytophaga fermentans JCM 21142T, a Facultative Anaerobe Isolated from Marine Mud.</title>
        <authorList>
            <person name="Starns D."/>
            <person name="Oshima K."/>
            <person name="Suda W."/>
            <person name="Iino T."/>
            <person name="Yuki M."/>
            <person name="Inoue J."/>
            <person name="Kitamura K."/>
            <person name="Iida T."/>
            <person name="Darby A."/>
            <person name="Hattori M."/>
            <person name="Ohkuma M."/>
        </authorList>
    </citation>
    <scope>NUCLEOTIDE SEQUENCE [LARGE SCALE GENOMIC DNA]</scope>
    <source>
        <strain evidence="3 4">JCM 21142</strain>
    </source>
</reference>
<evidence type="ECO:0000313" key="3">
    <source>
        <dbReference type="EMBL" id="GAF01743.1"/>
    </source>
</evidence>
<evidence type="ECO:0000313" key="4">
    <source>
        <dbReference type="Proteomes" id="UP000019402"/>
    </source>
</evidence>
<dbReference type="SUPFAM" id="SSF53474">
    <property type="entry name" value="alpha/beta-Hydrolases"/>
    <property type="match status" value="1"/>
</dbReference>
<comment type="caution">
    <text evidence="3">The sequence shown here is derived from an EMBL/GenBank/DDBJ whole genome shotgun (WGS) entry which is preliminary data.</text>
</comment>
<dbReference type="AlphaFoldDB" id="W7Y2I0"/>